<feature type="domain" description="LysM" evidence="6">
    <location>
        <begin position="270"/>
        <end position="316"/>
    </location>
</feature>
<dbReference type="PANTHER" id="PTHR34997:SF1">
    <property type="entry name" value="PEPTIDOGLYCAN-BINDING LYSIN DOMAIN"/>
    <property type="match status" value="1"/>
</dbReference>
<feature type="domain" description="LysM" evidence="6">
    <location>
        <begin position="361"/>
        <end position="407"/>
    </location>
</feature>
<comment type="caution">
    <text evidence="7">The sequence shown here is derived from an EMBL/GenBank/DDBJ whole genome shotgun (WGS) entry which is preliminary data.</text>
</comment>
<name>A0AAN6MI83_9PEZI</name>
<keyword evidence="5" id="KW-0732">Signal</keyword>
<feature type="compositionally biased region" description="Low complexity" evidence="4">
    <location>
        <begin position="503"/>
        <end position="533"/>
    </location>
</feature>
<sequence>MLLPLAFLVFFLTAARGEIVLFPWTDTDGTFGNAVDADTGFGNSAPISATCASALNQTVACDPQMQLLAASGYVISLDSSNSGLCDAACNASLVAYRNAVTAACGVSGAFDTYDNTWRGDIIYDYFNMVCDKDPVAGEYCPKWLKEQYAANGNPTLESLPDSVLCSHCQINNMRTVQSSVFLGYNEAMVESYRRPPPQETFPNTANGDIRTCISGNTYITQSADTCHSIALAKSVAENTLASINDLGVDCTRLTLESDTRFTLCLPQTCTTAQTTASDDCWSISAQHNISFPQFKAFNPSLNSDCTNLRPGAVVCVSSPDGSYVPTPLPGSNSSWTLGEYANSLVPAPGITPFGTTDQCGGYYQVQPADTCRRISLAAKVSIPLFREVNPSVDTDCTNLVPGLWYCVHPTYDWNITAGDDDSGGPTSTSSTTISAPGPTPTGTTQECYKWHLVVSGDNCALLQNTLGVTTPQLVAWNPDLNADCSNLKLGTAYCIQGPPIPSPTTTTTATSTTTSSILPPTTSSSSSSSPHHASGSTYTVVAGDWCARIWEEFNLTEAEFRGLNPGLGADCGIQVGERVCVA</sequence>
<evidence type="ECO:0000313" key="7">
    <source>
        <dbReference type="EMBL" id="KAK3901351.1"/>
    </source>
</evidence>
<keyword evidence="8" id="KW-1185">Reference proteome</keyword>
<evidence type="ECO:0000256" key="2">
    <source>
        <dbReference type="ARBA" id="ARBA00023026"/>
    </source>
</evidence>
<evidence type="ECO:0000256" key="3">
    <source>
        <dbReference type="ARBA" id="ARBA00044955"/>
    </source>
</evidence>
<feature type="domain" description="LysM" evidence="6">
    <location>
        <begin position="449"/>
        <end position="495"/>
    </location>
</feature>
<protein>
    <recommendedName>
        <fullName evidence="6">LysM domain-containing protein</fullName>
    </recommendedName>
</protein>
<dbReference type="PROSITE" id="PS51782">
    <property type="entry name" value="LYSM"/>
    <property type="match status" value="4"/>
</dbReference>
<feature type="chain" id="PRO_5042916189" description="LysM domain-containing protein" evidence="5">
    <location>
        <begin position="18"/>
        <end position="582"/>
    </location>
</feature>
<comment type="similarity">
    <text evidence="3">Belongs to the secreted LysM effector family.</text>
</comment>
<dbReference type="Proteomes" id="UP001303889">
    <property type="component" value="Unassembled WGS sequence"/>
</dbReference>
<evidence type="ECO:0000256" key="1">
    <source>
        <dbReference type="ARBA" id="ARBA00022669"/>
    </source>
</evidence>
<reference evidence="7" key="1">
    <citation type="journal article" date="2023" name="Mol. Phylogenet. Evol.">
        <title>Genome-scale phylogeny and comparative genomics of the fungal order Sordariales.</title>
        <authorList>
            <person name="Hensen N."/>
            <person name="Bonometti L."/>
            <person name="Westerberg I."/>
            <person name="Brannstrom I.O."/>
            <person name="Guillou S."/>
            <person name="Cros-Aarteil S."/>
            <person name="Calhoun S."/>
            <person name="Haridas S."/>
            <person name="Kuo A."/>
            <person name="Mondo S."/>
            <person name="Pangilinan J."/>
            <person name="Riley R."/>
            <person name="LaButti K."/>
            <person name="Andreopoulos B."/>
            <person name="Lipzen A."/>
            <person name="Chen C."/>
            <person name="Yan M."/>
            <person name="Daum C."/>
            <person name="Ng V."/>
            <person name="Clum A."/>
            <person name="Steindorff A."/>
            <person name="Ohm R.A."/>
            <person name="Martin F."/>
            <person name="Silar P."/>
            <person name="Natvig D.O."/>
            <person name="Lalanne C."/>
            <person name="Gautier V."/>
            <person name="Ament-Velasquez S.L."/>
            <person name="Kruys A."/>
            <person name="Hutchinson M.I."/>
            <person name="Powell A.J."/>
            <person name="Barry K."/>
            <person name="Miller A.N."/>
            <person name="Grigoriev I.V."/>
            <person name="Debuchy R."/>
            <person name="Gladieux P."/>
            <person name="Hiltunen Thoren M."/>
            <person name="Johannesson H."/>
        </authorList>
    </citation>
    <scope>NUCLEOTIDE SEQUENCE</scope>
    <source>
        <strain evidence="7">CBS 103.79</strain>
    </source>
</reference>
<accession>A0AAN6MI83</accession>
<dbReference type="Pfam" id="PF01476">
    <property type="entry name" value="LysM"/>
    <property type="match status" value="5"/>
</dbReference>
<feature type="region of interest" description="Disordered" evidence="4">
    <location>
        <begin position="418"/>
        <end position="441"/>
    </location>
</feature>
<proteinExistence type="inferred from homology"/>
<dbReference type="InterPro" id="IPR036779">
    <property type="entry name" value="LysM_dom_sf"/>
</dbReference>
<dbReference type="InterPro" id="IPR052210">
    <property type="entry name" value="LysM1-like"/>
</dbReference>
<evidence type="ECO:0000259" key="6">
    <source>
        <dbReference type="PROSITE" id="PS51782"/>
    </source>
</evidence>
<evidence type="ECO:0000313" key="8">
    <source>
        <dbReference type="Proteomes" id="UP001303889"/>
    </source>
</evidence>
<evidence type="ECO:0000256" key="5">
    <source>
        <dbReference type="SAM" id="SignalP"/>
    </source>
</evidence>
<evidence type="ECO:0000256" key="4">
    <source>
        <dbReference type="SAM" id="MobiDB-lite"/>
    </source>
</evidence>
<keyword evidence="1" id="KW-0147">Chitin-binding</keyword>
<dbReference type="GO" id="GO:0008061">
    <property type="term" value="F:chitin binding"/>
    <property type="evidence" value="ECO:0007669"/>
    <property type="project" value="UniProtKB-KW"/>
</dbReference>
<dbReference type="SMART" id="SM00257">
    <property type="entry name" value="LysM"/>
    <property type="match status" value="5"/>
</dbReference>
<dbReference type="AlphaFoldDB" id="A0AAN6MI83"/>
<dbReference type="PANTHER" id="PTHR34997">
    <property type="entry name" value="AM15"/>
    <property type="match status" value="1"/>
</dbReference>
<keyword evidence="2" id="KW-0843">Virulence</keyword>
<feature type="region of interest" description="Disordered" evidence="4">
    <location>
        <begin position="500"/>
        <end position="533"/>
    </location>
</feature>
<feature type="domain" description="LysM" evidence="6">
    <location>
        <begin position="536"/>
        <end position="581"/>
    </location>
</feature>
<dbReference type="InterPro" id="IPR018392">
    <property type="entry name" value="LysM"/>
</dbReference>
<feature type="compositionally biased region" description="Low complexity" evidence="4">
    <location>
        <begin position="423"/>
        <end position="441"/>
    </location>
</feature>
<dbReference type="EMBL" id="MU855586">
    <property type="protein sequence ID" value="KAK3901351.1"/>
    <property type="molecule type" value="Genomic_DNA"/>
</dbReference>
<dbReference type="CDD" id="cd00118">
    <property type="entry name" value="LysM"/>
    <property type="match status" value="3"/>
</dbReference>
<dbReference type="SUPFAM" id="SSF54106">
    <property type="entry name" value="LysM domain"/>
    <property type="match status" value="4"/>
</dbReference>
<organism evidence="7 8">
    <name type="scientific">Staphylotrichum tortipilum</name>
    <dbReference type="NCBI Taxonomy" id="2831512"/>
    <lineage>
        <taxon>Eukaryota</taxon>
        <taxon>Fungi</taxon>
        <taxon>Dikarya</taxon>
        <taxon>Ascomycota</taxon>
        <taxon>Pezizomycotina</taxon>
        <taxon>Sordariomycetes</taxon>
        <taxon>Sordariomycetidae</taxon>
        <taxon>Sordariales</taxon>
        <taxon>Chaetomiaceae</taxon>
        <taxon>Staphylotrichum</taxon>
    </lineage>
</organism>
<dbReference type="Gene3D" id="3.10.350.10">
    <property type="entry name" value="LysM domain"/>
    <property type="match status" value="4"/>
</dbReference>
<reference evidence="7" key="2">
    <citation type="submission" date="2023-05" db="EMBL/GenBank/DDBJ databases">
        <authorList>
            <consortium name="Lawrence Berkeley National Laboratory"/>
            <person name="Steindorff A."/>
            <person name="Hensen N."/>
            <person name="Bonometti L."/>
            <person name="Westerberg I."/>
            <person name="Brannstrom I.O."/>
            <person name="Guillou S."/>
            <person name="Cros-Aarteil S."/>
            <person name="Calhoun S."/>
            <person name="Haridas S."/>
            <person name="Kuo A."/>
            <person name="Mondo S."/>
            <person name="Pangilinan J."/>
            <person name="Riley R."/>
            <person name="Labutti K."/>
            <person name="Andreopoulos B."/>
            <person name="Lipzen A."/>
            <person name="Chen C."/>
            <person name="Yanf M."/>
            <person name="Daum C."/>
            <person name="Ng V."/>
            <person name="Clum A."/>
            <person name="Ohm R."/>
            <person name="Martin F."/>
            <person name="Silar P."/>
            <person name="Natvig D."/>
            <person name="Lalanne C."/>
            <person name="Gautier V."/>
            <person name="Ament-Velasquez S.L."/>
            <person name="Kruys A."/>
            <person name="Hutchinson M.I."/>
            <person name="Powell A.J."/>
            <person name="Barry K."/>
            <person name="Miller A.N."/>
            <person name="Grigoriev I.V."/>
            <person name="Debuchy R."/>
            <person name="Gladieux P."/>
            <person name="Thoren M.H."/>
            <person name="Johannesson H."/>
        </authorList>
    </citation>
    <scope>NUCLEOTIDE SEQUENCE</scope>
    <source>
        <strain evidence="7">CBS 103.79</strain>
    </source>
</reference>
<feature type="signal peptide" evidence="5">
    <location>
        <begin position="1"/>
        <end position="17"/>
    </location>
</feature>
<gene>
    <name evidence="7" type="ORF">C8A05DRAFT_44983</name>
</gene>